<sequence>MMEEKTFEKLLNEQEINEIKKGKIIEGKVFEINSDGIWVALEGATGDVFVSQGELIKPLQEYQVGQKIVVEITKTNDAEGLNFASEKRAVWSETISKIKEGENYPIIFKNKLKKGYSVLIEGIVNAFLPGSLSLLRPKDDLPKGEKMAKVISKNGKNIVVSRRDYVEEKISQTFIEYEEGMVIDGVVEDIKNFGAFVKLNDHLNGLIPASEVSWNEKISIKDYLKVGQKIKAVIIKLDSEKKRISLSLKRLKEDPWITLDEKYPVGSIVQGTVTNILPFGFTVKFDEGLEGLVHETEVFWGRKGRISDVVQVGDNVQVKILNIDKENKKINLSYKQVLGDPWETLEETYNEGNIVTGTVEKVLNNGAIIKIDEGITGFLHVSELSWDFVDDISTVLQEKQKIKVKIIKIDKDNRKMRLSVRETKENPWKKASQEIKPGDTVKGKIIRFLDKGAIVLIDDYEVEAYLPASKASTNSKSLEETYRIGDQIEAKVLEIGLENEFKRGNMIISVTHLEEEKEKEEALKIMDEMNEE</sequence>
<feature type="domain" description="S1 motif" evidence="5">
    <location>
        <begin position="180"/>
        <end position="249"/>
    </location>
</feature>
<accession>A0A2K1P8V0</accession>
<gene>
    <name evidence="6" type="ORF">X927_06335</name>
</gene>
<keyword evidence="2" id="KW-0689">Ribosomal protein</keyword>
<evidence type="ECO:0000313" key="6">
    <source>
        <dbReference type="EMBL" id="PNR99210.1"/>
    </source>
</evidence>
<evidence type="ECO:0000256" key="2">
    <source>
        <dbReference type="ARBA" id="ARBA00022980"/>
    </source>
</evidence>
<evidence type="ECO:0000256" key="1">
    <source>
        <dbReference type="ARBA" id="ARBA00006767"/>
    </source>
</evidence>
<dbReference type="PRINTS" id="PR00681">
    <property type="entry name" value="RIBOSOMALS1"/>
</dbReference>
<dbReference type="AlphaFoldDB" id="A0A2K1P8V0"/>
<evidence type="ECO:0000259" key="5">
    <source>
        <dbReference type="PROSITE" id="PS50126"/>
    </source>
</evidence>
<protein>
    <submittedName>
        <fullName evidence="6">RNA-binding protein S1</fullName>
    </submittedName>
</protein>
<organism evidence="6 7">
    <name type="scientific">Petrotoga mexicana DSM 14811</name>
    <dbReference type="NCBI Taxonomy" id="1122954"/>
    <lineage>
        <taxon>Bacteria</taxon>
        <taxon>Thermotogati</taxon>
        <taxon>Thermotogota</taxon>
        <taxon>Thermotogae</taxon>
        <taxon>Petrotogales</taxon>
        <taxon>Petrotogaceae</taxon>
        <taxon>Petrotoga</taxon>
    </lineage>
</organism>
<feature type="domain" description="S1 motif" evidence="5">
    <location>
        <begin position="352"/>
        <end position="421"/>
    </location>
</feature>
<feature type="domain" description="S1 motif" evidence="5">
    <location>
        <begin position="438"/>
        <end position="511"/>
    </location>
</feature>
<proteinExistence type="inferred from homology"/>
<dbReference type="InterPro" id="IPR050437">
    <property type="entry name" value="Ribos_protein_bS1-like"/>
</dbReference>
<dbReference type="GO" id="GO:0003729">
    <property type="term" value="F:mRNA binding"/>
    <property type="evidence" value="ECO:0007669"/>
    <property type="project" value="TreeGrafter"/>
</dbReference>
<dbReference type="InterPro" id="IPR012340">
    <property type="entry name" value="NA-bd_OB-fold"/>
</dbReference>
<feature type="domain" description="S1 motif" evidence="5">
    <location>
        <begin position="22"/>
        <end position="87"/>
    </location>
</feature>
<comment type="function">
    <text evidence="4">Binds mRNA; thus facilitating recognition of the initiation point. It is needed to translate mRNA with a short Shine-Dalgarno (SD) purine-rich sequence.</text>
</comment>
<feature type="domain" description="S1 motif" evidence="5">
    <location>
        <begin position="266"/>
        <end position="335"/>
    </location>
</feature>
<dbReference type="Proteomes" id="UP000236604">
    <property type="component" value="Unassembled WGS sequence"/>
</dbReference>
<dbReference type="GO" id="GO:0003735">
    <property type="term" value="F:structural constituent of ribosome"/>
    <property type="evidence" value="ECO:0007669"/>
    <property type="project" value="TreeGrafter"/>
</dbReference>
<dbReference type="GO" id="GO:0022627">
    <property type="term" value="C:cytosolic small ribosomal subunit"/>
    <property type="evidence" value="ECO:0007669"/>
    <property type="project" value="TreeGrafter"/>
</dbReference>
<evidence type="ECO:0000313" key="7">
    <source>
        <dbReference type="Proteomes" id="UP000236604"/>
    </source>
</evidence>
<dbReference type="PANTHER" id="PTHR10724">
    <property type="entry name" value="30S RIBOSOMAL PROTEIN S1"/>
    <property type="match status" value="1"/>
</dbReference>
<dbReference type="RefSeq" id="WP_103077213.1">
    <property type="nucleotide sequence ID" value="NZ_AZRN01000023.1"/>
</dbReference>
<dbReference type="FunFam" id="2.40.50.140:FF:000103">
    <property type="entry name" value="protein RRP5 homolog"/>
    <property type="match status" value="3"/>
</dbReference>
<keyword evidence="7" id="KW-1185">Reference proteome</keyword>
<dbReference type="Gene3D" id="2.40.50.140">
    <property type="entry name" value="Nucleic acid-binding proteins"/>
    <property type="match status" value="5"/>
</dbReference>
<dbReference type="GO" id="GO:0006412">
    <property type="term" value="P:translation"/>
    <property type="evidence" value="ECO:0007669"/>
    <property type="project" value="TreeGrafter"/>
</dbReference>
<evidence type="ECO:0000256" key="3">
    <source>
        <dbReference type="ARBA" id="ARBA00023274"/>
    </source>
</evidence>
<comment type="similarity">
    <text evidence="1">Belongs to the bacterial ribosomal protein bS1 family.</text>
</comment>
<keyword evidence="3" id="KW-0687">Ribonucleoprotein</keyword>
<name>A0A2K1P8V0_9BACT</name>
<evidence type="ECO:0000256" key="4">
    <source>
        <dbReference type="ARBA" id="ARBA00025604"/>
    </source>
</evidence>
<dbReference type="SMART" id="SM00316">
    <property type="entry name" value="S1"/>
    <property type="match status" value="5"/>
</dbReference>
<dbReference type="SUPFAM" id="SSF50249">
    <property type="entry name" value="Nucleic acid-binding proteins"/>
    <property type="match status" value="5"/>
</dbReference>
<dbReference type="EMBL" id="AZRN01000023">
    <property type="protein sequence ID" value="PNR99210.1"/>
    <property type="molecule type" value="Genomic_DNA"/>
</dbReference>
<dbReference type="InterPro" id="IPR003029">
    <property type="entry name" value="S1_domain"/>
</dbReference>
<reference evidence="6 7" key="1">
    <citation type="submission" date="2013-12" db="EMBL/GenBank/DDBJ databases">
        <title>Comparative genomics of Petrotoga isolates.</title>
        <authorList>
            <person name="Nesbo C.L."/>
            <person name="Charchuk R."/>
            <person name="Chow K."/>
        </authorList>
    </citation>
    <scope>NUCLEOTIDE SEQUENCE [LARGE SCALE GENOMIC DNA]</scope>
    <source>
        <strain evidence="6 7">DSM 14811</strain>
    </source>
</reference>
<comment type="caution">
    <text evidence="6">The sequence shown here is derived from an EMBL/GenBank/DDBJ whole genome shotgun (WGS) entry which is preliminary data.</text>
</comment>
<dbReference type="PROSITE" id="PS50126">
    <property type="entry name" value="S1"/>
    <property type="match status" value="5"/>
</dbReference>
<dbReference type="PANTHER" id="PTHR10724:SF7">
    <property type="entry name" value="SMALL RIBOSOMAL SUBUNIT PROTEIN BS1C"/>
    <property type="match status" value="1"/>
</dbReference>
<dbReference type="InterPro" id="IPR035104">
    <property type="entry name" value="Ribosomal_protein_S1-like"/>
</dbReference>
<dbReference type="Pfam" id="PF00575">
    <property type="entry name" value="S1"/>
    <property type="match status" value="5"/>
</dbReference>